<comment type="cofactor">
    <cofactor evidence="1">
        <name>Mg(2+)</name>
        <dbReference type="ChEBI" id="CHEBI:18420"/>
    </cofactor>
</comment>
<evidence type="ECO:0000313" key="7">
    <source>
        <dbReference type="Proteomes" id="UP000738349"/>
    </source>
</evidence>
<proteinExistence type="inferred from homology"/>
<dbReference type="Gene3D" id="3.40.50.300">
    <property type="entry name" value="P-loop containing nucleotide triphosphate hydrolases"/>
    <property type="match status" value="1"/>
</dbReference>
<dbReference type="InterPro" id="IPR027417">
    <property type="entry name" value="P-loop_NTPase"/>
</dbReference>
<name>A0A9P9D2T0_9HYPO</name>
<dbReference type="PANTHER" id="PTHR47642">
    <property type="entry name" value="ATP-DEPENDENT DNA HELICASE"/>
    <property type="match status" value="1"/>
</dbReference>
<feature type="domain" description="Helitron helicase-like" evidence="4">
    <location>
        <begin position="293"/>
        <end position="496"/>
    </location>
</feature>
<evidence type="ECO:0000259" key="4">
    <source>
        <dbReference type="Pfam" id="PF14214"/>
    </source>
</evidence>
<evidence type="ECO:0000259" key="5">
    <source>
        <dbReference type="Pfam" id="PF20209"/>
    </source>
</evidence>
<dbReference type="OrthoDB" id="5210233at2759"/>
<keyword evidence="1" id="KW-0347">Helicase</keyword>
<comment type="catalytic activity">
    <reaction evidence="1">
        <text>ATP + H2O = ADP + phosphate + H(+)</text>
        <dbReference type="Rhea" id="RHEA:13065"/>
        <dbReference type="ChEBI" id="CHEBI:15377"/>
        <dbReference type="ChEBI" id="CHEBI:15378"/>
        <dbReference type="ChEBI" id="CHEBI:30616"/>
        <dbReference type="ChEBI" id="CHEBI:43474"/>
        <dbReference type="ChEBI" id="CHEBI:456216"/>
        <dbReference type="EC" id="5.6.2.3"/>
    </reaction>
</comment>
<dbReference type="Pfam" id="PF05970">
    <property type="entry name" value="PIF1"/>
    <property type="match status" value="1"/>
</dbReference>
<sequence>MCQHYPSALEDLTPVEECLIAKCHPVGTILKLRPGGHASPTNYNALRGHMIVIPQDPGPLLQILPSPELRLDNLFKVFWLGKHRPTNQDLKPFLRVRKDKVLTALHYLVQHNHLYHDITINHTMTDAWPSDFIPPEIADSIIHLEDPDHHEREGYSVSLQTGNYENDFQAAQDEAFLPNDNDPFVTGSVYTDVNGERTDSNLRLIDALLGVVTGNTRWVDETDQAADSSDEPEHEHRQRDLPTISYAIHSQATLMSSWEDPHYFTGAFPTLFPNGLGGHQDQRPIPVSLNTFAQFARHKTFMYLLYDVIQLRRSSLGNAMLVKRQNWRSVRDDIASLTVDQLQTAATAVSNGQPIKDPAVRRLQQGLTTIGMRVPESFSQKLMMRTEIKGLIVRGAEPAIWATINPSDLRNPLVLILAGIEIPADAVPAATAAIRHTAATSNPVAVAQFFNHVCKAIFDGLIQSGTGRIGILGQVANHYGVVETNGRGMLHLHVLIWLTANLAFGTLRERLVQDGAFAQRVIRYLESIIVHSINSENDSIPESGPANTPPSSKDPGSDNEFRQRLTADSNAVAGKSQIHSSNHTATCFKYRQRGRGKDACRFGMPRDLRPHSEVDELGVVHLARNHGWVNPWNPAIASCIRSNHDISWIPTTTKCLALIYYLTNYATKDDVSPHQMLVKAALLKQSMDKAKATQTPDAADMRFRKMDMDQFALRCFNTLSHDREISGVQIANSLLQLPTYYTRNYNFVQVNLWWLRRYVRTAIESTGSLFDGSPEFTGEEECAFQPKDTAPVSRFDNYRWRGPDLAHLTFFEYCMLVDVKRRSDATTSDVEFDTIHPKSNTHVQRMARTESQVKTVSFNGQFSQYQIQEEGVRGGHPNTTAIKNDLAEVQLGFFLPWDQLPALFQQHASEYDTKRDACSRIWDIVEPTLSPHNRNFARNMELLRKSREDAMVDAALRNATVISQDDLDHNIDDMEIANSDLDAEESQDSPQREFTNEALISAYHSIATSWRKELHAASQRIPFLSSKAHLVQCLQSRSLVPLDIFRLPTFTTSGIRFFPNPTLESWKLQIKGLATRDELDNIEPEERIALEGDNFGPDLGDGTFHPTLSSLQAIPNLINLRSQVGDSPSGTTLTTLVCKVLPLNTKQRLVIERVLSAAIAWRDNPYDASRRDQMLLYVGGEGGTGKSRVIKAIVAGMDLMMRKHEVILMAPTGAAADNISGNTYHTSLGISISKTQKPTYVGFNFVKHDQQSVQDCKIPGSQLA</sequence>
<accession>A0A9P9D2T0</accession>
<dbReference type="Proteomes" id="UP000738349">
    <property type="component" value="Unassembled WGS sequence"/>
</dbReference>
<gene>
    <name evidence="6" type="ORF">EDB81DRAFT_926190</name>
</gene>
<dbReference type="InterPro" id="IPR025476">
    <property type="entry name" value="Helitron_helicase-like"/>
</dbReference>
<evidence type="ECO:0000313" key="6">
    <source>
        <dbReference type="EMBL" id="KAH7111387.1"/>
    </source>
</evidence>
<dbReference type="GO" id="GO:0006281">
    <property type="term" value="P:DNA repair"/>
    <property type="evidence" value="ECO:0007669"/>
    <property type="project" value="UniProtKB-KW"/>
</dbReference>
<dbReference type="GO" id="GO:0006310">
    <property type="term" value="P:DNA recombination"/>
    <property type="evidence" value="ECO:0007669"/>
    <property type="project" value="UniProtKB-KW"/>
</dbReference>
<feature type="domain" description="DNA helicase Pif1-like DEAD-box helicase" evidence="3">
    <location>
        <begin position="1171"/>
        <end position="1238"/>
    </location>
</feature>
<organism evidence="6 7">
    <name type="scientific">Dactylonectria macrodidyma</name>
    <dbReference type="NCBI Taxonomy" id="307937"/>
    <lineage>
        <taxon>Eukaryota</taxon>
        <taxon>Fungi</taxon>
        <taxon>Dikarya</taxon>
        <taxon>Ascomycota</taxon>
        <taxon>Pezizomycotina</taxon>
        <taxon>Sordariomycetes</taxon>
        <taxon>Hypocreomycetidae</taxon>
        <taxon>Hypocreales</taxon>
        <taxon>Nectriaceae</taxon>
        <taxon>Dactylonectria</taxon>
    </lineage>
</organism>
<feature type="compositionally biased region" description="Polar residues" evidence="2">
    <location>
        <begin position="536"/>
        <end position="551"/>
    </location>
</feature>
<evidence type="ECO:0000256" key="1">
    <source>
        <dbReference type="RuleBase" id="RU363044"/>
    </source>
</evidence>
<dbReference type="PANTHER" id="PTHR47642:SF5">
    <property type="entry name" value="ATP-DEPENDENT DNA HELICASE"/>
    <property type="match status" value="1"/>
</dbReference>
<feature type="region of interest" description="Disordered" evidence="2">
    <location>
        <begin position="536"/>
        <end position="561"/>
    </location>
</feature>
<evidence type="ECO:0000259" key="3">
    <source>
        <dbReference type="Pfam" id="PF05970"/>
    </source>
</evidence>
<keyword evidence="1" id="KW-0233">DNA recombination</keyword>
<dbReference type="InterPro" id="IPR046700">
    <property type="entry name" value="DUF6570"/>
</dbReference>
<dbReference type="EMBL" id="JAGMUV010000041">
    <property type="protein sequence ID" value="KAH7111387.1"/>
    <property type="molecule type" value="Genomic_DNA"/>
</dbReference>
<protein>
    <recommendedName>
        <fullName evidence="1">ATP-dependent DNA helicase</fullName>
        <ecNumber evidence="1">5.6.2.3</ecNumber>
    </recommendedName>
</protein>
<evidence type="ECO:0000256" key="2">
    <source>
        <dbReference type="SAM" id="MobiDB-lite"/>
    </source>
</evidence>
<dbReference type="Pfam" id="PF14214">
    <property type="entry name" value="Helitron_like_N"/>
    <property type="match status" value="1"/>
</dbReference>
<reference evidence="6" key="1">
    <citation type="journal article" date="2021" name="Nat. Commun.">
        <title>Genetic determinants of endophytism in the Arabidopsis root mycobiome.</title>
        <authorList>
            <person name="Mesny F."/>
            <person name="Miyauchi S."/>
            <person name="Thiergart T."/>
            <person name="Pickel B."/>
            <person name="Atanasova L."/>
            <person name="Karlsson M."/>
            <person name="Huettel B."/>
            <person name="Barry K.W."/>
            <person name="Haridas S."/>
            <person name="Chen C."/>
            <person name="Bauer D."/>
            <person name="Andreopoulos W."/>
            <person name="Pangilinan J."/>
            <person name="LaButti K."/>
            <person name="Riley R."/>
            <person name="Lipzen A."/>
            <person name="Clum A."/>
            <person name="Drula E."/>
            <person name="Henrissat B."/>
            <person name="Kohler A."/>
            <person name="Grigoriev I.V."/>
            <person name="Martin F.M."/>
            <person name="Hacquard S."/>
        </authorList>
    </citation>
    <scope>NUCLEOTIDE SEQUENCE</scope>
    <source>
        <strain evidence="6">MPI-CAGE-AT-0147</strain>
    </source>
</reference>
<comment type="caution">
    <text evidence="6">The sequence shown here is derived from an EMBL/GenBank/DDBJ whole genome shotgun (WGS) entry which is preliminary data.</text>
</comment>
<comment type="similarity">
    <text evidence="1">Belongs to the helicase family.</text>
</comment>
<feature type="domain" description="DUF6570" evidence="5">
    <location>
        <begin position="3"/>
        <end position="123"/>
    </location>
</feature>
<keyword evidence="1" id="KW-0378">Hydrolase</keyword>
<keyword evidence="1" id="KW-0067">ATP-binding</keyword>
<dbReference type="Pfam" id="PF20209">
    <property type="entry name" value="DUF6570"/>
    <property type="match status" value="1"/>
</dbReference>
<dbReference type="InterPro" id="IPR051055">
    <property type="entry name" value="PIF1_helicase"/>
</dbReference>
<dbReference type="GO" id="GO:0016787">
    <property type="term" value="F:hydrolase activity"/>
    <property type="evidence" value="ECO:0007669"/>
    <property type="project" value="UniProtKB-KW"/>
</dbReference>
<dbReference type="InterPro" id="IPR010285">
    <property type="entry name" value="DNA_helicase_pif1-like_DEAD"/>
</dbReference>
<dbReference type="GO" id="GO:0000723">
    <property type="term" value="P:telomere maintenance"/>
    <property type="evidence" value="ECO:0007669"/>
    <property type="project" value="InterPro"/>
</dbReference>
<keyword evidence="1" id="KW-0547">Nucleotide-binding</keyword>
<dbReference type="SUPFAM" id="SSF52540">
    <property type="entry name" value="P-loop containing nucleoside triphosphate hydrolases"/>
    <property type="match status" value="1"/>
</dbReference>
<dbReference type="EC" id="5.6.2.3" evidence="1"/>
<dbReference type="GO" id="GO:0005524">
    <property type="term" value="F:ATP binding"/>
    <property type="evidence" value="ECO:0007669"/>
    <property type="project" value="UniProtKB-KW"/>
</dbReference>
<dbReference type="AlphaFoldDB" id="A0A9P9D2T0"/>
<dbReference type="GO" id="GO:0043139">
    <property type="term" value="F:5'-3' DNA helicase activity"/>
    <property type="evidence" value="ECO:0007669"/>
    <property type="project" value="UniProtKB-EC"/>
</dbReference>
<keyword evidence="1" id="KW-0227">DNA damage</keyword>
<keyword evidence="1" id="KW-0234">DNA repair</keyword>
<keyword evidence="7" id="KW-1185">Reference proteome</keyword>